<dbReference type="InterPro" id="IPR005135">
    <property type="entry name" value="Endo/exonuclease/phosphatase"/>
</dbReference>
<dbReference type="CDD" id="cd04486">
    <property type="entry name" value="YhcR_OBF_like"/>
    <property type="match status" value="1"/>
</dbReference>
<dbReference type="InterPro" id="IPR036691">
    <property type="entry name" value="Endo/exonu/phosph_ase_sf"/>
</dbReference>
<keyword evidence="3" id="KW-0255">Endonuclease</keyword>
<accession>A0AAE5T024</accession>
<protein>
    <submittedName>
        <fullName evidence="3">Endonuclease</fullName>
    </submittedName>
</protein>
<reference evidence="3 4" key="1">
    <citation type="journal article" date="2016" name="Front. Microbiol.">
        <title>Comprehensive Phylogenetic Analysis of Bovine Non-aureus Staphylococci Species Based on Whole-Genome Sequencing.</title>
        <authorList>
            <person name="Naushad S."/>
            <person name="Barkema H.W."/>
            <person name="Luby C."/>
            <person name="Condas L.A."/>
            <person name="Nobrega D.B."/>
            <person name="Carson D.A."/>
            <person name="De Buck J."/>
        </authorList>
    </citation>
    <scope>NUCLEOTIDE SEQUENCE [LARGE SCALE GENOMIC DNA]</scope>
    <source>
        <strain evidence="3 4">SNUC 505</strain>
    </source>
</reference>
<keyword evidence="1" id="KW-0732">Signal</keyword>
<proteinExistence type="predicted"/>
<sequence length="610" mass="68239">MKKFLVSCLSISLISSTVMMHPIDAKTETPRLQIHDIQGNTYQSKYANQHVDAVQGIVTYQYKINGQHYFHLQTPDRNADNDPKTSEGIIVYTGKEAPQVKVGDAIEVSGLVSEYAIEGYPDKQKTDQPITEIDARPEKQGKIIVKASHQSLPKPIKINRIPSKISSTDGRFNPKTNALDYWESLEGMRVQVDDVRSVGPQEHGDLFTVQNNVKPETKNGGILLKENDANGQRIPFKLYDAQQQGRNFDVATGDHFKGPLIGYVNYGYQNYKINIDYETMKKAHSKGTAQPKGTQFTSSKDKLTMASYNLENFSNNAYTTTNDKAEKLANGIVSHMKSPDIIGVTEVQDNDGSGKGGPAANESYERLIKTIQATGGPKYEYKSIDPEMNKDGGQPNANIRVGFLYRPDRVSFNNEIKAGDANTAVDYKDGKLTRNPGRIDPHNPAFTNSRKPLAAQFTFKGQSIIAIVNHWNSKNGDDALFGRQQPVERRSEAQRVEMAKAVGEFVKQVYRENPKANIISVGDYNDFQWSQPLKTFENYGMTNLVNRVPSKLRYSYNYQGNAQTLDHVFVSKNLASRAKLDMIHVNSDFTEMSGRASDHDPLLTQIDFSK</sequence>
<feature type="signal peptide" evidence="1">
    <location>
        <begin position="1"/>
        <end position="20"/>
    </location>
</feature>
<dbReference type="EMBL" id="PZBZ01000014">
    <property type="protein sequence ID" value="PTG15775.1"/>
    <property type="molecule type" value="Genomic_DNA"/>
</dbReference>
<keyword evidence="3" id="KW-0540">Nuclease</keyword>
<evidence type="ECO:0000259" key="2">
    <source>
        <dbReference type="Pfam" id="PF19580"/>
    </source>
</evidence>
<comment type="caution">
    <text evidence="3">The sequence shown here is derived from an EMBL/GenBank/DDBJ whole genome shotgun (WGS) entry which is preliminary data.</text>
</comment>
<dbReference type="AlphaFoldDB" id="A0AAE5T024"/>
<dbReference type="GO" id="GO:0004519">
    <property type="term" value="F:endonuclease activity"/>
    <property type="evidence" value="ECO:0007669"/>
    <property type="project" value="UniProtKB-KW"/>
</dbReference>
<dbReference type="Gene3D" id="3.60.10.10">
    <property type="entry name" value="Endonuclease/exonuclease/phosphatase"/>
    <property type="match status" value="1"/>
</dbReference>
<gene>
    <name evidence="3" type="ORF">BU653_03510</name>
</gene>
<evidence type="ECO:0000256" key="1">
    <source>
        <dbReference type="SAM" id="SignalP"/>
    </source>
</evidence>
<dbReference type="Proteomes" id="UP000242704">
    <property type="component" value="Unassembled WGS sequence"/>
</dbReference>
<feature type="chain" id="PRO_5041961137" evidence="1">
    <location>
        <begin position="21"/>
        <end position="610"/>
    </location>
</feature>
<dbReference type="SUPFAM" id="SSF56219">
    <property type="entry name" value="DNase I-like"/>
    <property type="match status" value="1"/>
</dbReference>
<evidence type="ECO:0000313" key="3">
    <source>
        <dbReference type="EMBL" id="PTG15775.1"/>
    </source>
</evidence>
<feature type="domain" description="Endonuclease/exonuclease/phosphatase" evidence="2">
    <location>
        <begin position="439"/>
        <end position="581"/>
    </location>
</feature>
<dbReference type="PANTHER" id="PTHR42834">
    <property type="entry name" value="ENDONUCLEASE/EXONUCLEASE/PHOSPHATASE FAMILY PROTEIN (AFU_ORTHOLOGUE AFUA_3G09210)"/>
    <property type="match status" value="1"/>
</dbReference>
<evidence type="ECO:0000313" key="4">
    <source>
        <dbReference type="Proteomes" id="UP000242704"/>
    </source>
</evidence>
<dbReference type="PANTHER" id="PTHR42834:SF1">
    <property type="entry name" value="ENDONUCLEASE_EXONUCLEASE_PHOSPHATASE FAMILY PROTEIN (AFU_ORTHOLOGUE AFUA_3G09210)"/>
    <property type="match status" value="1"/>
</dbReference>
<dbReference type="Pfam" id="PF19580">
    <property type="entry name" value="Exo_endo_phos_3"/>
    <property type="match status" value="1"/>
</dbReference>
<dbReference type="RefSeq" id="WP_107360513.1">
    <property type="nucleotide sequence ID" value="NZ_JAMWKW010000002.1"/>
</dbReference>
<name>A0AAE5T024_STACR</name>
<keyword evidence="3" id="KW-0378">Hydrolase</keyword>
<organism evidence="3 4">
    <name type="scientific">Staphylococcus chromogenes</name>
    <name type="common">Staphylococcus hyicus subsp. chromogenes</name>
    <dbReference type="NCBI Taxonomy" id="46126"/>
    <lineage>
        <taxon>Bacteria</taxon>
        <taxon>Bacillati</taxon>
        <taxon>Bacillota</taxon>
        <taxon>Bacilli</taxon>
        <taxon>Bacillales</taxon>
        <taxon>Staphylococcaceae</taxon>
        <taxon>Staphylococcus</taxon>
    </lineage>
</organism>